<proteinExistence type="predicted"/>
<dbReference type="Proteomes" id="UP000245708">
    <property type="component" value="Unassembled WGS sequence"/>
</dbReference>
<dbReference type="RefSeq" id="WP_109664218.1">
    <property type="nucleotide sequence ID" value="NZ_QGGW01000001.1"/>
</dbReference>
<evidence type="ECO:0000256" key="1">
    <source>
        <dbReference type="SAM" id="MobiDB-lite"/>
    </source>
</evidence>
<evidence type="ECO:0000313" key="2">
    <source>
        <dbReference type="EMBL" id="PWK62145.1"/>
    </source>
</evidence>
<feature type="region of interest" description="Disordered" evidence="1">
    <location>
        <begin position="102"/>
        <end position="175"/>
    </location>
</feature>
<feature type="compositionally biased region" description="Pro residues" evidence="1">
    <location>
        <begin position="131"/>
        <end position="144"/>
    </location>
</feature>
<reference evidence="2 3" key="1">
    <citation type="submission" date="2018-05" db="EMBL/GenBank/DDBJ databases">
        <title>Genomic Encyclopedia of Type Strains, Phase IV (KMG-IV): sequencing the most valuable type-strain genomes for metagenomic binning, comparative biology and taxonomic classification.</title>
        <authorList>
            <person name="Goeker M."/>
        </authorList>
    </citation>
    <scope>NUCLEOTIDE SEQUENCE [LARGE SCALE GENOMIC DNA]</scope>
    <source>
        <strain evidence="2 3">DSM 16097</strain>
    </source>
</reference>
<dbReference type="Gene3D" id="2.60.120.260">
    <property type="entry name" value="Galactose-binding domain-like"/>
    <property type="match status" value="1"/>
</dbReference>
<accession>A0A316GMA1</accession>
<dbReference type="Pfam" id="PF22825">
    <property type="entry name" value="HpiC1-like"/>
    <property type="match status" value="1"/>
</dbReference>
<name>A0A316GMA1_9RHOB</name>
<organism evidence="2 3">
    <name type="scientific">Roseicyclus mahoneyensis</name>
    <dbReference type="NCBI Taxonomy" id="164332"/>
    <lineage>
        <taxon>Bacteria</taxon>
        <taxon>Pseudomonadati</taxon>
        <taxon>Pseudomonadota</taxon>
        <taxon>Alphaproteobacteria</taxon>
        <taxon>Rhodobacterales</taxon>
        <taxon>Roseobacteraceae</taxon>
        <taxon>Roseicyclus</taxon>
    </lineage>
</organism>
<comment type="caution">
    <text evidence="2">The sequence shown here is derived from an EMBL/GenBank/DDBJ whole genome shotgun (WGS) entry which is preliminary data.</text>
</comment>
<dbReference type="EMBL" id="QGGW01000001">
    <property type="protein sequence ID" value="PWK62145.1"/>
    <property type="molecule type" value="Genomic_DNA"/>
</dbReference>
<feature type="compositionally biased region" description="Low complexity" evidence="1">
    <location>
        <begin position="151"/>
        <end position="164"/>
    </location>
</feature>
<sequence length="317" mass="33110">MIRVPFAIAAPIRRFASHETGAATVDWVIVTAGATGAALIALEIAGGAVTGYTSGVRNEVQSPYFDTSWTSTLEIPPREYWEDLEPIVPAPEELIQTGIFDDIINPDPASDPDDDTSYPSDPTGPSDPTDPTDPPPPPPPPPPVVTSIAISNSSFEQSNHSSGNWSPGVPGWTITKSGSGDVGDFNPGSGAINQSTVTGSLVAYLYHEGWNSWAALSQTFSQTYTATATYSFSVDIGDGNYGFSGDVAYVLNIYAGSTVIGTLSGSTGDINALRTVTVTSTVYNSALNGQAIRFEIVNPPGAGGDLLVDNVVGRFTN</sequence>
<evidence type="ECO:0000313" key="3">
    <source>
        <dbReference type="Proteomes" id="UP000245708"/>
    </source>
</evidence>
<dbReference type="AlphaFoldDB" id="A0A316GMA1"/>
<protein>
    <submittedName>
        <fullName evidence="2">Uncharacterized protein</fullName>
    </submittedName>
</protein>
<keyword evidence="3" id="KW-1185">Reference proteome</keyword>
<feature type="compositionally biased region" description="Low complexity" evidence="1">
    <location>
        <begin position="117"/>
        <end position="129"/>
    </location>
</feature>
<gene>
    <name evidence="2" type="ORF">C7455_101171</name>
</gene>
<dbReference type="InterPro" id="IPR054720">
    <property type="entry name" value="HpiC1"/>
</dbReference>